<feature type="domain" description="Major facilitator superfamily (MFS) profile" evidence="8">
    <location>
        <begin position="63"/>
        <end position="580"/>
    </location>
</feature>
<keyword evidence="2" id="KW-0813">Transport</keyword>
<dbReference type="PROSITE" id="PS50850">
    <property type="entry name" value="MFS"/>
    <property type="match status" value="1"/>
</dbReference>
<dbReference type="STRING" id="56484.A0A1Y2FSI8"/>
<dbReference type="InterPro" id="IPR010573">
    <property type="entry name" value="MFS_Str1/Tri12-like"/>
</dbReference>
<evidence type="ECO:0000256" key="4">
    <source>
        <dbReference type="ARBA" id="ARBA00022989"/>
    </source>
</evidence>
<evidence type="ECO:0000259" key="8">
    <source>
        <dbReference type="PROSITE" id="PS50850"/>
    </source>
</evidence>
<evidence type="ECO:0000313" key="10">
    <source>
        <dbReference type="Proteomes" id="UP000193685"/>
    </source>
</evidence>
<dbReference type="SUPFAM" id="SSF103473">
    <property type="entry name" value="MFS general substrate transporter"/>
    <property type="match status" value="1"/>
</dbReference>
<feature type="transmembrane region" description="Helical" evidence="7">
    <location>
        <begin position="154"/>
        <end position="174"/>
    </location>
</feature>
<evidence type="ECO:0000256" key="2">
    <source>
        <dbReference type="ARBA" id="ARBA00022448"/>
    </source>
</evidence>
<dbReference type="OrthoDB" id="4161376at2759"/>
<feature type="transmembrane region" description="Helical" evidence="7">
    <location>
        <begin position="258"/>
        <end position="277"/>
    </location>
</feature>
<feature type="transmembrane region" description="Helical" evidence="7">
    <location>
        <begin position="456"/>
        <end position="478"/>
    </location>
</feature>
<proteinExistence type="predicted"/>
<dbReference type="PANTHER" id="PTHR23501:SF109">
    <property type="entry name" value="MAJOR FACILITATOR SUPERFAMILY (MFS) PROFILE DOMAIN-CONTAINING PROTEIN-RELATED"/>
    <property type="match status" value="1"/>
</dbReference>
<feature type="transmembrane region" description="Helical" evidence="7">
    <location>
        <begin position="289"/>
        <end position="308"/>
    </location>
</feature>
<comment type="subcellular location">
    <subcellularLocation>
        <location evidence="1">Membrane</location>
        <topology evidence="1">Multi-pass membrane protein</topology>
    </subcellularLocation>
</comment>
<feature type="transmembrane region" description="Helical" evidence="7">
    <location>
        <begin position="219"/>
        <end position="237"/>
    </location>
</feature>
<feature type="transmembrane region" description="Helical" evidence="7">
    <location>
        <begin position="101"/>
        <end position="122"/>
    </location>
</feature>
<evidence type="ECO:0000256" key="6">
    <source>
        <dbReference type="SAM" id="MobiDB-lite"/>
    </source>
</evidence>
<feature type="compositionally biased region" description="Basic and acidic residues" evidence="6">
    <location>
        <begin position="12"/>
        <end position="24"/>
    </location>
</feature>
<dbReference type="InterPro" id="IPR020846">
    <property type="entry name" value="MFS_dom"/>
</dbReference>
<evidence type="ECO:0000256" key="7">
    <source>
        <dbReference type="SAM" id="Phobius"/>
    </source>
</evidence>
<feature type="transmembrane region" description="Helical" evidence="7">
    <location>
        <begin position="186"/>
        <end position="207"/>
    </location>
</feature>
<keyword evidence="10" id="KW-1185">Reference proteome</keyword>
<feature type="transmembrane region" description="Helical" evidence="7">
    <location>
        <begin position="422"/>
        <end position="444"/>
    </location>
</feature>
<feature type="region of interest" description="Disordered" evidence="6">
    <location>
        <begin position="1"/>
        <end position="24"/>
    </location>
</feature>
<dbReference type="Pfam" id="PF06609">
    <property type="entry name" value="TRI12"/>
    <property type="match status" value="1"/>
</dbReference>
<keyword evidence="3 7" id="KW-0812">Transmembrane</keyword>
<dbReference type="Proteomes" id="UP000193685">
    <property type="component" value="Unassembled WGS sequence"/>
</dbReference>
<protein>
    <submittedName>
        <fullName evidence="9">Major facilitator superfamily domain-containing protein</fullName>
    </submittedName>
</protein>
<reference evidence="9 10" key="1">
    <citation type="submission" date="2016-07" db="EMBL/GenBank/DDBJ databases">
        <title>Pervasive Adenine N6-methylation of Active Genes in Fungi.</title>
        <authorList>
            <consortium name="DOE Joint Genome Institute"/>
            <person name="Mondo S.J."/>
            <person name="Dannebaum R.O."/>
            <person name="Kuo R.C."/>
            <person name="Labutti K."/>
            <person name="Haridas S."/>
            <person name="Kuo A."/>
            <person name="Salamov A."/>
            <person name="Ahrendt S.R."/>
            <person name="Lipzen A."/>
            <person name="Sullivan W."/>
            <person name="Andreopoulos W.B."/>
            <person name="Clum A."/>
            <person name="Lindquist E."/>
            <person name="Daum C."/>
            <person name="Ramamoorthy G.K."/>
            <person name="Gryganskyi A."/>
            <person name="Culley D."/>
            <person name="Magnuson J.K."/>
            <person name="James T.Y."/>
            <person name="O'Malley M.A."/>
            <person name="Stajich J.E."/>
            <person name="Spatafora J.W."/>
            <person name="Visel A."/>
            <person name="Grigoriev I.V."/>
        </authorList>
    </citation>
    <scope>NUCLEOTIDE SEQUENCE [LARGE SCALE GENOMIC DNA]</scope>
    <source>
        <strain evidence="9 10">12-1054</strain>
    </source>
</reference>
<feature type="transmembrane region" description="Helical" evidence="7">
    <location>
        <begin position="397"/>
        <end position="416"/>
    </location>
</feature>
<feature type="transmembrane region" description="Helical" evidence="7">
    <location>
        <begin position="557"/>
        <end position="576"/>
    </location>
</feature>
<organism evidence="9 10">
    <name type="scientific">Protomyces lactucae-debilis</name>
    <dbReference type="NCBI Taxonomy" id="2754530"/>
    <lineage>
        <taxon>Eukaryota</taxon>
        <taxon>Fungi</taxon>
        <taxon>Dikarya</taxon>
        <taxon>Ascomycota</taxon>
        <taxon>Taphrinomycotina</taxon>
        <taxon>Taphrinomycetes</taxon>
        <taxon>Taphrinales</taxon>
        <taxon>Protomycetaceae</taxon>
        <taxon>Protomyces</taxon>
    </lineage>
</organism>
<comment type="caution">
    <text evidence="9">The sequence shown here is derived from an EMBL/GenBank/DDBJ whole genome shotgun (WGS) entry which is preliminary data.</text>
</comment>
<dbReference type="RefSeq" id="XP_040727817.1">
    <property type="nucleotide sequence ID" value="XM_040870346.1"/>
</dbReference>
<sequence>MENWNKYQPGLVDHEGDRESSCGSHDLEKTMTGESGKTVVRTATGQAQIGADDEDVGIDSKTFIACLAISFLWTGSQIPLYMLLACVEYQLADIGGATIQIWYILGPLTALAAVSPIAGSLSDIFGRRWTILIGGFLLLTGLILNGTAQGPTQVIIGFPFTGIGAALLEINALAAVNEIAPNKLRGFYTSMLIWTIIPFAPLGIYALELAENVSWRWNVWIPVIWSGIGQVLVFFFYHPPPRVFHGKVRTMSERFNMIDWPGFALTLSGIVLFLVGLGTGGYTRPWNSALPITLIVVGFALCVASGFWMTKAKNPLFPPGMFKNARVFTLTLVITAVAGANFFSILILWPKFVSTVFVPSALLGGCLIMAQTLGVLFGAGFFSWTITKFQGSIRPQMMISCVFMIVGFGSLAAVGYEDNLLAGFMVCLGGIGIGGIIIPASVITQLASPDEYLGTVTAFTFVARVIGGAIGFTVYYYILNKEMKHLFESFATNKASLNVVQTLLKQGLNTAEITSFLTSFGIDDIKEMRTYTKVPPRILLLLRYQARPIWAQGFQDVWYTTIAFSALGLICSAFLGDVRKYMTGHRAVVMH</sequence>
<name>A0A1Y2FSI8_PROLT</name>
<evidence type="ECO:0000256" key="5">
    <source>
        <dbReference type="ARBA" id="ARBA00023136"/>
    </source>
</evidence>
<feature type="transmembrane region" description="Helical" evidence="7">
    <location>
        <begin position="328"/>
        <end position="349"/>
    </location>
</feature>
<evidence type="ECO:0000313" key="9">
    <source>
        <dbReference type="EMBL" id="ORY86961.1"/>
    </source>
</evidence>
<dbReference type="PANTHER" id="PTHR23501">
    <property type="entry name" value="MAJOR FACILITATOR SUPERFAMILY"/>
    <property type="match status" value="1"/>
</dbReference>
<dbReference type="OMA" id="CMMTAGC"/>
<gene>
    <name evidence="9" type="ORF">BCR37DRAFT_385404</name>
</gene>
<dbReference type="AlphaFoldDB" id="A0A1Y2FSI8"/>
<dbReference type="InterPro" id="IPR036259">
    <property type="entry name" value="MFS_trans_sf"/>
</dbReference>
<feature type="transmembrane region" description="Helical" evidence="7">
    <location>
        <begin position="361"/>
        <end position="385"/>
    </location>
</feature>
<evidence type="ECO:0000256" key="1">
    <source>
        <dbReference type="ARBA" id="ARBA00004141"/>
    </source>
</evidence>
<accession>A0A1Y2FSI8</accession>
<dbReference type="GeneID" id="63786945"/>
<dbReference type="EMBL" id="MCFI01000002">
    <property type="protein sequence ID" value="ORY86961.1"/>
    <property type="molecule type" value="Genomic_DNA"/>
</dbReference>
<feature type="transmembrane region" description="Helical" evidence="7">
    <location>
        <begin position="62"/>
        <end position="81"/>
    </location>
</feature>
<evidence type="ECO:0000256" key="3">
    <source>
        <dbReference type="ARBA" id="ARBA00022692"/>
    </source>
</evidence>
<keyword evidence="4 7" id="KW-1133">Transmembrane helix</keyword>
<dbReference type="Gene3D" id="1.20.1250.20">
    <property type="entry name" value="MFS general substrate transporter like domains"/>
    <property type="match status" value="2"/>
</dbReference>
<keyword evidence="5 7" id="KW-0472">Membrane</keyword>
<dbReference type="GO" id="GO:0005886">
    <property type="term" value="C:plasma membrane"/>
    <property type="evidence" value="ECO:0007669"/>
    <property type="project" value="TreeGrafter"/>
</dbReference>
<feature type="transmembrane region" description="Helical" evidence="7">
    <location>
        <begin position="129"/>
        <end position="148"/>
    </location>
</feature>
<dbReference type="GO" id="GO:0022857">
    <property type="term" value="F:transmembrane transporter activity"/>
    <property type="evidence" value="ECO:0007669"/>
    <property type="project" value="InterPro"/>
</dbReference>